<evidence type="ECO:0000313" key="11">
    <source>
        <dbReference type="Proteomes" id="UP000244892"/>
    </source>
</evidence>
<proteinExistence type="inferred from homology"/>
<evidence type="ECO:0000256" key="5">
    <source>
        <dbReference type="ARBA" id="ARBA00023004"/>
    </source>
</evidence>
<dbReference type="SUPFAM" id="SSF57652">
    <property type="entry name" value="HIPIP (high potential iron protein)"/>
    <property type="match status" value="1"/>
</dbReference>
<evidence type="ECO:0000256" key="6">
    <source>
        <dbReference type="ARBA" id="ARBA00023014"/>
    </source>
</evidence>
<keyword evidence="5 7" id="KW-0408">Iron</keyword>
<dbReference type="Gene3D" id="4.10.490.10">
    <property type="entry name" value="High potential iron-sulphur protein"/>
    <property type="match status" value="1"/>
</dbReference>
<evidence type="ECO:0000313" key="10">
    <source>
        <dbReference type="EMBL" id="AWI52714.1"/>
    </source>
</evidence>
<organism evidence="10 11">
    <name type="scientific">Aquabacterium olei</name>
    <dbReference type="NCBI Taxonomy" id="1296669"/>
    <lineage>
        <taxon>Bacteria</taxon>
        <taxon>Pseudomonadati</taxon>
        <taxon>Pseudomonadota</taxon>
        <taxon>Betaproteobacteria</taxon>
        <taxon>Burkholderiales</taxon>
        <taxon>Aquabacterium</taxon>
    </lineage>
</organism>
<evidence type="ECO:0000256" key="8">
    <source>
        <dbReference type="SAM" id="SignalP"/>
    </source>
</evidence>
<dbReference type="GO" id="GO:0009055">
    <property type="term" value="F:electron transfer activity"/>
    <property type="evidence" value="ECO:0007669"/>
    <property type="project" value="InterPro"/>
</dbReference>
<dbReference type="KEGG" id="aon:DEH84_04220"/>
<dbReference type="InterPro" id="IPR000170">
    <property type="entry name" value="High_potential_FeS_prot"/>
</dbReference>
<keyword evidence="8" id="KW-0732">Signal</keyword>
<dbReference type="GO" id="GO:0051539">
    <property type="term" value="F:4 iron, 4 sulfur cluster binding"/>
    <property type="evidence" value="ECO:0007669"/>
    <property type="project" value="UniProtKB-KW"/>
</dbReference>
<feature type="domain" description="High potential iron-sulfur proteins family profile" evidence="9">
    <location>
        <begin position="25"/>
        <end position="102"/>
    </location>
</feature>
<comment type="similarity">
    <text evidence="7">Belongs to the high-potential iron-sulfur protein (HiPIP) family.</text>
</comment>
<evidence type="ECO:0000256" key="7">
    <source>
        <dbReference type="RuleBase" id="RU000620"/>
    </source>
</evidence>
<accession>A0A2U8FQL3</accession>
<dbReference type="Pfam" id="PF01355">
    <property type="entry name" value="HIPIP"/>
    <property type="match status" value="1"/>
</dbReference>
<comment type="subunit">
    <text evidence="7">Homodimer.</text>
</comment>
<keyword evidence="4 7" id="KW-0249">Electron transport</keyword>
<evidence type="ECO:0000256" key="1">
    <source>
        <dbReference type="ARBA" id="ARBA00022448"/>
    </source>
</evidence>
<keyword evidence="11" id="KW-1185">Reference proteome</keyword>
<dbReference type="AlphaFoldDB" id="A0A2U8FQL3"/>
<evidence type="ECO:0000256" key="4">
    <source>
        <dbReference type="ARBA" id="ARBA00022982"/>
    </source>
</evidence>
<dbReference type="Proteomes" id="UP000244892">
    <property type="component" value="Chromosome"/>
</dbReference>
<keyword evidence="6 7" id="KW-0411">Iron-sulfur</keyword>
<feature type="chain" id="PRO_5015879139" description="High-potential iron-sulfur protein" evidence="8">
    <location>
        <begin position="28"/>
        <end position="102"/>
    </location>
</feature>
<dbReference type="GO" id="GO:0046872">
    <property type="term" value="F:metal ion binding"/>
    <property type="evidence" value="ECO:0007669"/>
    <property type="project" value="UniProtKB-KW"/>
</dbReference>
<evidence type="ECO:0000256" key="2">
    <source>
        <dbReference type="ARBA" id="ARBA00022485"/>
    </source>
</evidence>
<evidence type="ECO:0000259" key="9">
    <source>
        <dbReference type="PROSITE" id="PS51373"/>
    </source>
</evidence>
<dbReference type="InterPro" id="IPR006311">
    <property type="entry name" value="TAT_signal"/>
</dbReference>
<comment type="function">
    <text evidence="7">Specific class of high-redox-potential 4Fe-4S ferredoxins. Functions in anaerobic electron transport in most purple and in some other photosynthetic bacteria and in at least one genus (Paracoccus) of halophilic, denitrifying bacteria.</text>
</comment>
<dbReference type="OrthoDB" id="5298540at2"/>
<sequence length="102" mass="10790">MTSRRQFMFTVVPAVAALSAVSTAVRAADRVDEKDPAAVGLGYKHDATKVDAKKYANYKAGAVCGNCQFYQGKPSDAWAGCPLLAGKQVNGKGWCSGYVKKA</sequence>
<name>A0A2U8FQL3_9BURK</name>
<dbReference type="PROSITE" id="PS51318">
    <property type="entry name" value="TAT"/>
    <property type="match status" value="1"/>
</dbReference>
<dbReference type="RefSeq" id="WP_109035056.1">
    <property type="nucleotide sequence ID" value="NZ_CP029210.1"/>
</dbReference>
<dbReference type="PROSITE" id="PS51373">
    <property type="entry name" value="HIPIP"/>
    <property type="match status" value="1"/>
</dbReference>
<dbReference type="EMBL" id="CP029210">
    <property type="protein sequence ID" value="AWI52714.1"/>
    <property type="molecule type" value="Genomic_DNA"/>
</dbReference>
<reference evidence="10 11" key="1">
    <citation type="submission" date="2018-05" db="EMBL/GenBank/DDBJ databases">
        <title>complete genome sequence of Aquabacterium olei NBRC 110486.</title>
        <authorList>
            <person name="Tang B."/>
            <person name="Chang J."/>
            <person name="Zhang L."/>
            <person name="Yang H."/>
        </authorList>
    </citation>
    <scope>NUCLEOTIDE SEQUENCE [LARGE SCALE GENOMIC DNA]</scope>
    <source>
        <strain evidence="10 11">NBRC 110486</strain>
    </source>
</reference>
<keyword evidence="1 7" id="KW-0813">Transport</keyword>
<keyword evidence="2 7" id="KW-0004">4Fe-4S</keyword>
<gene>
    <name evidence="10" type="ORF">DEH84_04220</name>
</gene>
<dbReference type="GO" id="GO:0019646">
    <property type="term" value="P:aerobic electron transport chain"/>
    <property type="evidence" value="ECO:0007669"/>
    <property type="project" value="InterPro"/>
</dbReference>
<protein>
    <recommendedName>
        <fullName evidence="7">High-potential iron-sulfur protein</fullName>
        <shortName evidence="7">HiPIP</shortName>
    </recommendedName>
</protein>
<keyword evidence="3 7" id="KW-0479">Metal-binding</keyword>
<dbReference type="InterPro" id="IPR036369">
    <property type="entry name" value="HIPIP_sf"/>
</dbReference>
<feature type="signal peptide" evidence="8">
    <location>
        <begin position="1"/>
        <end position="27"/>
    </location>
</feature>
<evidence type="ECO:0000256" key="3">
    <source>
        <dbReference type="ARBA" id="ARBA00022723"/>
    </source>
</evidence>